<keyword evidence="7 8" id="KW-0472">Membrane</keyword>
<dbReference type="GO" id="GO:0008324">
    <property type="term" value="F:monoatomic cation transmembrane transporter activity"/>
    <property type="evidence" value="ECO:0007669"/>
    <property type="project" value="InterPro"/>
</dbReference>
<feature type="transmembrane region" description="Helical" evidence="8">
    <location>
        <begin position="413"/>
        <end position="435"/>
    </location>
</feature>
<dbReference type="EMBL" id="NOWT01000001">
    <property type="protein sequence ID" value="OYD86312.1"/>
    <property type="molecule type" value="Genomic_DNA"/>
</dbReference>
<feature type="transmembrane region" description="Helical" evidence="8">
    <location>
        <begin position="39"/>
        <end position="57"/>
    </location>
</feature>
<evidence type="ECO:0000313" key="11">
    <source>
        <dbReference type="Proteomes" id="UP000215367"/>
    </source>
</evidence>
<dbReference type="Gene3D" id="3.30.70.1450">
    <property type="entry name" value="Regulator of K+ conductance, C-terminal domain"/>
    <property type="match status" value="2"/>
</dbReference>
<comment type="subcellular location">
    <subcellularLocation>
        <location evidence="1">Cell membrane</location>
        <topology evidence="1">Multi-pass membrane protein</topology>
    </subcellularLocation>
</comment>
<feature type="transmembrane region" description="Helical" evidence="8">
    <location>
        <begin position="172"/>
        <end position="192"/>
    </location>
</feature>
<protein>
    <submittedName>
        <fullName evidence="10">Transporter</fullName>
    </submittedName>
</protein>
<dbReference type="NCBIfam" id="NF003007">
    <property type="entry name" value="PRK03818.1"/>
    <property type="match status" value="1"/>
</dbReference>
<feature type="transmembrane region" description="Helical" evidence="8">
    <location>
        <begin position="473"/>
        <end position="495"/>
    </location>
</feature>
<dbReference type="InterPro" id="IPR050144">
    <property type="entry name" value="AAE_transporter"/>
</dbReference>
<dbReference type="InterPro" id="IPR036721">
    <property type="entry name" value="RCK_C_sf"/>
</dbReference>
<keyword evidence="3" id="KW-0813">Transport</keyword>
<reference evidence="10 11" key="1">
    <citation type="submission" date="2017-07" db="EMBL/GenBank/DDBJ databases">
        <title>Whole genome sequence of Azospirillum brasilense 2A1, a potential biofertilizer strain.</title>
        <authorList>
            <person name="Fontana C.A."/>
            <person name="Toffoli L.M."/>
            <person name="Salazar S.M."/>
            <person name="Puglisi E."/>
            <person name="Pedraza R."/>
            <person name="Bassi D."/>
            <person name="Cocconcelli P.S."/>
        </authorList>
    </citation>
    <scope>NUCLEOTIDE SEQUENCE [LARGE SCALE GENOMIC DNA]</scope>
    <source>
        <strain evidence="10 11">2A1</strain>
    </source>
</reference>
<dbReference type="InterPro" id="IPR006037">
    <property type="entry name" value="RCK_C"/>
</dbReference>
<dbReference type="PROSITE" id="PS51202">
    <property type="entry name" value="RCK_C"/>
    <property type="match status" value="2"/>
</dbReference>
<proteinExistence type="inferred from homology"/>
<evidence type="ECO:0000256" key="7">
    <source>
        <dbReference type="ARBA" id="ARBA00023136"/>
    </source>
</evidence>
<comment type="similarity">
    <text evidence="2">Belongs to the AAE transporter (TC 2.A.81) family.</text>
</comment>
<organism evidence="10 11">
    <name type="scientific">Azospirillum brasilense</name>
    <dbReference type="NCBI Taxonomy" id="192"/>
    <lineage>
        <taxon>Bacteria</taxon>
        <taxon>Pseudomonadati</taxon>
        <taxon>Pseudomonadota</taxon>
        <taxon>Alphaproteobacteria</taxon>
        <taxon>Rhodospirillales</taxon>
        <taxon>Azospirillaceae</taxon>
        <taxon>Azospirillum</taxon>
    </lineage>
</organism>
<dbReference type="Pfam" id="PF02080">
    <property type="entry name" value="TrkA_C"/>
    <property type="match status" value="2"/>
</dbReference>
<dbReference type="InterPro" id="IPR006512">
    <property type="entry name" value="YidE_YbjL"/>
</dbReference>
<feature type="transmembrane region" description="Helical" evidence="8">
    <location>
        <begin position="442"/>
        <end position="461"/>
    </location>
</feature>
<evidence type="ECO:0000256" key="3">
    <source>
        <dbReference type="ARBA" id="ARBA00022448"/>
    </source>
</evidence>
<dbReference type="NCBIfam" id="TIGR01625">
    <property type="entry name" value="YidE_YbjL_dupl"/>
    <property type="match status" value="2"/>
</dbReference>
<evidence type="ECO:0000259" key="9">
    <source>
        <dbReference type="PROSITE" id="PS51202"/>
    </source>
</evidence>
<dbReference type="AlphaFoldDB" id="A0A235HKQ2"/>
<gene>
    <name evidence="10" type="ORF">CHT98_01735</name>
</gene>
<keyword evidence="5 8" id="KW-0812">Transmembrane</keyword>
<feature type="domain" description="RCK C-terminal" evidence="9">
    <location>
        <begin position="287"/>
        <end position="371"/>
    </location>
</feature>
<dbReference type="Proteomes" id="UP000215367">
    <property type="component" value="Unassembled WGS sequence"/>
</dbReference>
<feature type="transmembrane region" description="Helical" evidence="8">
    <location>
        <begin position="14"/>
        <end position="32"/>
    </location>
</feature>
<dbReference type="PANTHER" id="PTHR30445">
    <property type="entry name" value="K(+)_H(+) ANTIPORTER SUBUNIT KHTT"/>
    <property type="match status" value="1"/>
</dbReference>
<evidence type="ECO:0000256" key="2">
    <source>
        <dbReference type="ARBA" id="ARBA00009854"/>
    </source>
</evidence>
<accession>A0A235HKQ2</accession>
<evidence type="ECO:0000256" key="6">
    <source>
        <dbReference type="ARBA" id="ARBA00022989"/>
    </source>
</evidence>
<name>A0A235HKQ2_AZOBR</name>
<feature type="transmembrane region" description="Helical" evidence="8">
    <location>
        <begin position="77"/>
        <end position="96"/>
    </location>
</feature>
<evidence type="ECO:0000313" key="10">
    <source>
        <dbReference type="EMBL" id="OYD86312.1"/>
    </source>
</evidence>
<comment type="caution">
    <text evidence="10">The sequence shown here is derived from an EMBL/GenBank/DDBJ whole genome shotgun (WGS) entry which is preliminary data.</text>
</comment>
<keyword evidence="6 8" id="KW-1133">Transmembrane helix</keyword>
<evidence type="ECO:0000256" key="1">
    <source>
        <dbReference type="ARBA" id="ARBA00004651"/>
    </source>
</evidence>
<evidence type="ECO:0000256" key="5">
    <source>
        <dbReference type="ARBA" id="ARBA00022692"/>
    </source>
</evidence>
<dbReference type="PANTHER" id="PTHR30445:SF3">
    <property type="entry name" value="TRANSPORT PROTEIN YIDE-RELATED"/>
    <property type="match status" value="1"/>
</dbReference>
<keyword evidence="4" id="KW-1003">Cell membrane</keyword>
<evidence type="ECO:0000256" key="8">
    <source>
        <dbReference type="SAM" id="Phobius"/>
    </source>
</evidence>
<evidence type="ECO:0000256" key="4">
    <source>
        <dbReference type="ARBA" id="ARBA00022475"/>
    </source>
</evidence>
<feature type="transmembrane region" description="Helical" evidence="8">
    <location>
        <begin position="103"/>
        <end position="124"/>
    </location>
</feature>
<dbReference type="RefSeq" id="WP_094301564.1">
    <property type="nucleotide sequence ID" value="NZ_NOWT01000001.1"/>
</dbReference>
<dbReference type="GO" id="GO:0006813">
    <property type="term" value="P:potassium ion transport"/>
    <property type="evidence" value="ECO:0007669"/>
    <property type="project" value="InterPro"/>
</dbReference>
<dbReference type="GO" id="GO:0005886">
    <property type="term" value="C:plasma membrane"/>
    <property type="evidence" value="ECO:0007669"/>
    <property type="project" value="UniProtKB-SubCell"/>
</dbReference>
<feature type="domain" description="RCK C-terminal" evidence="9">
    <location>
        <begin position="201"/>
        <end position="286"/>
    </location>
</feature>
<dbReference type="SUPFAM" id="SSF116726">
    <property type="entry name" value="TrkA C-terminal domain-like"/>
    <property type="match status" value="2"/>
</dbReference>
<sequence length="559" mass="58296">MHALIDLFLAMPPIARVVFMLGITSALGLALGHIRLRGVGLGIGGVLFAGIAVGHFAKQAGVTLNAEMMEFIRDFGLILFVYTIGIQVGPGFFAALKKSGLALNGLALLMVGSSILLTAILVLFDLVPLGSGLGVFAGGVTNAPALAASQQVLKEVGADAAVMALPGLAFAVTYPFGIAGNLLAMAVVRIAFRIDPQEEAKAFEAARRAEVAALDTMDIAVTNPALRGVRLGDLTMLPSLGVCASRLLRGGQLRVPGEDTRLEEGDVLHVVGPRPKLEQVRLLMGREADVRLTTKGSDLRWERIVVTANPVLGKSIAALNLKGACDVVVSRVNRAGVELVPNAALKLQFGDILTVIGKPDDLRAAACIIGNSERRLQTVEMIPVFVGITLGALLGAIPLFLPGMPAPLRLGMAGGPLIVAIVLARIGHIGPLVWFMPPAANLALREIGIVLFLAVLGIASGDRFVETMASGAGLPWMAWGVLVTLVPLLLTGLLARGVMKLNFLSICGVLAGAQTNPPGLAYANAVVASEAPALAYATVYPLAMCLRILAPQLLVLMLW</sequence>
<dbReference type="Pfam" id="PF06826">
    <property type="entry name" value="Asp-Al_Ex"/>
    <property type="match status" value="2"/>
</dbReference>
<feature type="transmembrane region" description="Helical" evidence="8">
    <location>
        <begin position="381"/>
        <end position="401"/>
    </location>
</feature>